<dbReference type="AlphaFoldDB" id="A0A0A5GCK8"/>
<protein>
    <recommendedName>
        <fullName evidence="4">DUF2187 domain-containing protein</fullName>
    </recommendedName>
</protein>
<keyword evidence="3" id="KW-1185">Reference proteome</keyword>
<evidence type="ECO:0000313" key="2">
    <source>
        <dbReference type="EMBL" id="KGX90921.1"/>
    </source>
</evidence>
<organism evidence="2 3">
    <name type="scientific">Pontibacillus halophilus JSM 076056 = DSM 19796</name>
    <dbReference type="NCBI Taxonomy" id="1385510"/>
    <lineage>
        <taxon>Bacteria</taxon>
        <taxon>Bacillati</taxon>
        <taxon>Bacillota</taxon>
        <taxon>Bacilli</taxon>
        <taxon>Bacillales</taxon>
        <taxon>Bacillaceae</taxon>
        <taxon>Pontibacillus</taxon>
    </lineage>
</organism>
<name>A0A0A5GCK8_9BACI</name>
<dbReference type="EMBL" id="AVPE01000012">
    <property type="protein sequence ID" value="KGX90921.1"/>
    <property type="molecule type" value="Genomic_DNA"/>
</dbReference>
<dbReference type="eggNOG" id="COG4873">
    <property type="taxonomic scope" value="Bacteria"/>
</dbReference>
<dbReference type="Proteomes" id="UP000030528">
    <property type="component" value="Unassembled WGS sequence"/>
</dbReference>
<evidence type="ECO:0008006" key="4">
    <source>
        <dbReference type="Google" id="ProtNLM"/>
    </source>
</evidence>
<dbReference type="OrthoDB" id="2692124at2"/>
<dbReference type="RefSeq" id="WP_081658281.1">
    <property type="nucleotide sequence ID" value="NZ_AULI01000012.1"/>
</dbReference>
<feature type="compositionally biased region" description="Basic and acidic residues" evidence="1">
    <location>
        <begin position="15"/>
        <end position="32"/>
    </location>
</feature>
<dbReference type="InterPro" id="IPR018690">
    <property type="entry name" value="DUF2187"/>
</dbReference>
<dbReference type="Pfam" id="PF09953">
    <property type="entry name" value="DUF2187"/>
    <property type="match status" value="1"/>
</dbReference>
<reference evidence="2 3" key="1">
    <citation type="submission" date="2013-08" db="EMBL/GenBank/DDBJ databases">
        <authorList>
            <person name="Huang J."/>
            <person name="Wang G."/>
        </authorList>
    </citation>
    <scope>NUCLEOTIDE SEQUENCE [LARGE SCALE GENOMIC DNA]</scope>
    <source>
        <strain evidence="2 3">JSM 076056</strain>
    </source>
</reference>
<comment type="caution">
    <text evidence="2">The sequence shown here is derived from an EMBL/GenBank/DDBJ whole genome shotgun (WGS) entry which is preliminary data.</text>
</comment>
<accession>A0A0A5GCK8</accession>
<evidence type="ECO:0000256" key="1">
    <source>
        <dbReference type="SAM" id="MobiDB-lite"/>
    </source>
</evidence>
<gene>
    <name evidence="2" type="ORF">N781_06010</name>
</gene>
<evidence type="ECO:0000313" key="3">
    <source>
        <dbReference type="Proteomes" id="UP000030528"/>
    </source>
</evidence>
<proteinExistence type="predicted"/>
<sequence>MSDENLTGGLLDAAFSRKEKEEKDQVAEEEKATEGDIIAFKKGKQELEGLVVSAKLDNSVVVDMTIMENFEKLNLDYERTVVGHGKYTVKQRGTLPQEEE</sequence>
<feature type="region of interest" description="Disordered" evidence="1">
    <location>
        <begin position="1"/>
        <end position="32"/>
    </location>
</feature>